<evidence type="ECO:0000313" key="2">
    <source>
        <dbReference type="Proteomes" id="UP000309872"/>
    </source>
</evidence>
<organism evidence="1 2">
    <name type="scientific">Sphingobacterium alkalisoli</name>
    <dbReference type="NCBI Taxonomy" id="1874115"/>
    <lineage>
        <taxon>Bacteria</taxon>
        <taxon>Pseudomonadati</taxon>
        <taxon>Bacteroidota</taxon>
        <taxon>Sphingobacteriia</taxon>
        <taxon>Sphingobacteriales</taxon>
        <taxon>Sphingobacteriaceae</taxon>
        <taxon>Sphingobacterium</taxon>
    </lineage>
</organism>
<dbReference type="OrthoDB" id="663842at2"/>
<reference evidence="1 2" key="1">
    <citation type="submission" date="2019-04" db="EMBL/GenBank/DDBJ databases">
        <title>Sphingobacterium olei sp. nov., isolated from oil-contaminated soil.</title>
        <authorList>
            <person name="Liu B."/>
        </authorList>
    </citation>
    <scope>NUCLEOTIDE SEQUENCE [LARGE SCALE GENOMIC DNA]</scope>
    <source>
        <strain evidence="1 2">Y3L14</strain>
    </source>
</reference>
<comment type="caution">
    <text evidence="1">The sequence shown here is derived from an EMBL/GenBank/DDBJ whole genome shotgun (WGS) entry which is preliminary data.</text>
</comment>
<accession>A0A4U0H913</accession>
<name>A0A4U0H913_9SPHI</name>
<sequence>MKILVALVVSFFWISSIDLGTIRADFEKAGNSKANTEHLYNLLKGYDKGDPVIQAYKGAAYSLQARYTTDKKDKKELFVAGVKDIEAAIKSAPNNMEIRLIRLIIQENTPKILKYKTDINTDKQMILKNFSAQHAAVKGLIKRYATKRSAVFTASEIDKLSK</sequence>
<protein>
    <submittedName>
        <fullName evidence="1">Uncharacterized protein</fullName>
    </submittedName>
</protein>
<proteinExistence type="predicted"/>
<evidence type="ECO:0000313" key="1">
    <source>
        <dbReference type="EMBL" id="TJY68268.1"/>
    </source>
</evidence>
<dbReference type="Proteomes" id="UP000309872">
    <property type="component" value="Unassembled WGS sequence"/>
</dbReference>
<keyword evidence="2" id="KW-1185">Reference proteome</keyword>
<dbReference type="EMBL" id="SUKA01000001">
    <property type="protein sequence ID" value="TJY68268.1"/>
    <property type="molecule type" value="Genomic_DNA"/>
</dbReference>
<dbReference type="AlphaFoldDB" id="A0A4U0H913"/>
<gene>
    <name evidence="1" type="ORF">FAZ19_03150</name>
</gene>
<dbReference type="RefSeq" id="WP_136819138.1">
    <property type="nucleotide sequence ID" value="NZ_BMJX01000001.1"/>
</dbReference>